<dbReference type="Gene3D" id="2.60.120.620">
    <property type="entry name" value="q2cbj1_9rhob like domain"/>
    <property type="match status" value="1"/>
</dbReference>
<dbReference type="InterPro" id="IPR008775">
    <property type="entry name" value="Phytyl_CoA_dOase-like"/>
</dbReference>
<dbReference type="EMBL" id="KK100230">
    <property type="protein sequence ID" value="KIZ07814.1"/>
    <property type="molecule type" value="Genomic_DNA"/>
</dbReference>
<dbReference type="GO" id="GO:0051213">
    <property type="term" value="F:dioxygenase activity"/>
    <property type="evidence" value="ECO:0007669"/>
    <property type="project" value="UniProtKB-KW"/>
</dbReference>
<dbReference type="KEGG" id="mng:MNEG_0138"/>
<dbReference type="Pfam" id="PF05721">
    <property type="entry name" value="PhyH"/>
    <property type="match status" value="1"/>
</dbReference>
<organism evidence="2 3">
    <name type="scientific">Monoraphidium neglectum</name>
    <dbReference type="NCBI Taxonomy" id="145388"/>
    <lineage>
        <taxon>Eukaryota</taxon>
        <taxon>Viridiplantae</taxon>
        <taxon>Chlorophyta</taxon>
        <taxon>core chlorophytes</taxon>
        <taxon>Chlorophyceae</taxon>
        <taxon>CS clade</taxon>
        <taxon>Sphaeropleales</taxon>
        <taxon>Selenastraceae</taxon>
        <taxon>Monoraphidium</taxon>
    </lineage>
</organism>
<dbReference type="AlphaFoldDB" id="A0A0D2LNG5"/>
<gene>
    <name evidence="2" type="ORF">MNEG_0138</name>
</gene>
<dbReference type="PANTHER" id="PTHR20883:SF46">
    <property type="entry name" value="PHYTANOYL-COA HYDROXYLASE"/>
    <property type="match status" value="1"/>
</dbReference>
<comment type="cofactor">
    <cofactor evidence="1">
        <name>Fe cation</name>
        <dbReference type="ChEBI" id="CHEBI:24875"/>
    </cofactor>
</comment>
<keyword evidence="2" id="KW-0223">Dioxygenase</keyword>
<protein>
    <submittedName>
        <fullName evidence="2">Phytanoyl-CoA dioxygenase</fullName>
    </submittedName>
</protein>
<keyword evidence="2" id="KW-0560">Oxidoreductase</keyword>
<dbReference type="RefSeq" id="XP_013906833.1">
    <property type="nucleotide sequence ID" value="XM_014051379.1"/>
</dbReference>
<evidence type="ECO:0000313" key="3">
    <source>
        <dbReference type="Proteomes" id="UP000054498"/>
    </source>
</evidence>
<keyword evidence="3" id="KW-1185">Reference proteome</keyword>
<dbReference type="PANTHER" id="PTHR20883">
    <property type="entry name" value="PHYTANOYL-COA DIOXYGENASE DOMAIN CONTAINING 1"/>
    <property type="match status" value="1"/>
</dbReference>
<reference evidence="2 3" key="1">
    <citation type="journal article" date="2013" name="BMC Genomics">
        <title>Reconstruction of the lipid metabolism for the microalga Monoraphidium neglectum from its genome sequence reveals characteristics suitable for biofuel production.</title>
        <authorList>
            <person name="Bogen C."/>
            <person name="Al-Dilaimi A."/>
            <person name="Albersmeier A."/>
            <person name="Wichmann J."/>
            <person name="Grundmann M."/>
            <person name="Rupp O."/>
            <person name="Lauersen K.J."/>
            <person name="Blifernez-Klassen O."/>
            <person name="Kalinowski J."/>
            <person name="Goesmann A."/>
            <person name="Mussgnug J.H."/>
            <person name="Kruse O."/>
        </authorList>
    </citation>
    <scope>NUCLEOTIDE SEQUENCE [LARGE SCALE GENOMIC DNA]</scope>
    <source>
        <strain evidence="2 3">SAG 48.87</strain>
    </source>
</reference>
<dbReference type="SUPFAM" id="SSF51197">
    <property type="entry name" value="Clavaminate synthase-like"/>
    <property type="match status" value="1"/>
</dbReference>
<sequence length="180" mass="20128">MAIDFDQIFAKAPHSGGSAFQWHQDQAYWPRMDADASAATCWLAVSDTTLENGCLRYLPGSHKEEELRPHFTMGSCRESATTLFTPIDEDREHPAHVPVSWGDLIVHHERCLHASAPNRSDGWRYVYVLSLHKAAWVAAERAAGITYSYNDPISWSSWNRWPMAGGAEEGGTQGGGQERR</sequence>
<dbReference type="OrthoDB" id="445007at2759"/>
<proteinExistence type="predicted"/>
<dbReference type="GeneID" id="25726256"/>
<dbReference type="Proteomes" id="UP000054498">
    <property type="component" value="Unassembled WGS sequence"/>
</dbReference>
<accession>A0A0D2LNG5</accession>
<dbReference type="STRING" id="145388.A0A0D2LNG5"/>
<evidence type="ECO:0000256" key="1">
    <source>
        <dbReference type="ARBA" id="ARBA00001962"/>
    </source>
</evidence>
<name>A0A0D2LNG5_9CHLO</name>
<evidence type="ECO:0000313" key="2">
    <source>
        <dbReference type="EMBL" id="KIZ07814.1"/>
    </source>
</evidence>